<protein>
    <submittedName>
        <fullName evidence="1">Unplaced genomic scaffold K443scaffold_201, whole genome shotgun sequence</fullName>
    </submittedName>
</protein>
<keyword evidence="2" id="KW-1185">Reference proteome</keyword>
<accession>A0A0C9XIK4</accession>
<dbReference type="Proteomes" id="UP000054477">
    <property type="component" value="Unassembled WGS sequence"/>
</dbReference>
<organism evidence="1 2">
    <name type="scientific">Laccaria amethystina LaAM-08-1</name>
    <dbReference type="NCBI Taxonomy" id="1095629"/>
    <lineage>
        <taxon>Eukaryota</taxon>
        <taxon>Fungi</taxon>
        <taxon>Dikarya</taxon>
        <taxon>Basidiomycota</taxon>
        <taxon>Agaricomycotina</taxon>
        <taxon>Agaricomycetes</taxon>
        <taxon>Agaricomycetidae</taxon>
        <taxon>Agaricales</taxon>
        <taxon>Agaricineae</taxon>
        <taxon>Hydnangiaceae</taxon>
        <taxon>Laccaria</taxon>
    </lineage>
</organism>
<sequence>MANLARTHGKLGKYTGGNELQIQAQQAQSTVFGGEHPDKIKTMSNVEQAQETQMLDARSTVPEEETDSIQVVLNPLAAAILPDTILKPGKKVSNLVKRISRFKSKITYSFLKKERLSNGGFAGTSS</sequence>
<gene>
    <name evidence="1" type="ORF">K443DRAFT_10974</name>
</gene>
<dbReference type="EMBL" id="KN838736">
    <property type="protein sequence ID" value="KIJ95987.1"/>
    <property type="molecule type" value="Genomic_DNA"/>
</dbReference>
<dbReference type="AlphaFoldDB" id="A0A0C9XIK4"/>
<dbReference type="InterPro" id="IPR011990">
    <property type="entry name" value="TPR-like_helical_dom_sf"/>
</dbReference>
<reference evidence="1 2" key="1">
    <citation type="submission" date="2014-04" db="EMBL/GenBank/DDBJ databases">
        <authorList>
            <consortium name="DOE Joint Genome Institute"/>
            <person name="Kuo A."/>
            <person name="Kohler A."/>
            <person name="Nagy L.G."/>
            <person name="Floudas D."/>
            <person name="Copeland A."/>
            <person name="Barry K.W."/>
            <person name="Cichocki N."/>
            <person name="Veneault-Fourrey C."/>
            <person name="LaButti K."/>
            <person name="Lindquist E.A."/>
            <person name="Lipzen A."/>
            <person name="Lundell T."/>
            <person name="Morin E."/>
            <person name="Murat C."/>
            <person name="Sun H."/>
            <person name="Tunlid A."/>
            <person name="Henrissat B."/>
            <person name="Grigoriev I.V."/>
            <person name="Hibbett D.S."/>
            <person name="Martin F."/>
            <person name="Nordberg H.P."/>
            <person name="Cantor M.N."/>
            <person name="Hua S.X."/>
        </authorList>
    </citation>
    <scope>NUCLEOTIDE SEQUENCE [LARGE SCALE GENOMIC DNA]</scope>
    <source>
        <strain evidence="1 2">LaAM-08-1</strain>
    </source>
</reference>
<dbReference type="HOGENOM" id="CLU_162152_0_0_1"/>
<reference evidence="2" key="2">
    <citation type="submission" date="2015-01" db="EMBL/GenBank/DDBJ databases">
        <title>Evolutionary Origins and Diversification of the Mycorrhizal Mutualists.</title>
        <authorList>
            <consortium name="DOE Joint Genome Institute"/>
            <consortium name="Mycorrhizal Genomics Consortium"/>
            <person name="Kohler A."/>
            <person name="Kuo A."/>
            <person name="Nagy L.G."/>
            <person name="Floudas D."/>
            <person name="Copeland A."/>
            <person name="Barry K.W."/>
            <person name="Cichocki N."/>
            <person name="Veneault-Fourrey C."/>
            <person name="LaButti K."/>
            <person name="Lindquist E.A."/>
            <person name="Lipzen A."/>
            <person name="Lundell T."/>
            <person name="Morin E."/>
            <person name="Murat C."/>
            <person name="Riley R."/>
            <person name="Ohm R."/>
            <person name="Sun H."/>
            <person name="Tunlid A."/>
            <person name="Henrissat B."/>
            <person name="Grigoriev I.V."/>
            <person name="Hibbett D.S."/>
            <person name="Martin F."/>
        </authorList>
    </citation>
    <scope>NUCLEOTIDE SEQUENCE [LARGE SCALE GENOMIC DNA]</scope>
    <source>
        <strain evidence="2">LaAM-08-1</strain>
    </source>
</reference>
<evidence type="ECO:0000313" key="1">
    <source>
        <dbReference type="EMBL" id="KIJ95987.1"/>
    </source>
</evidence>
<proteinExistence type="predicted"/>
<dbReference type="Gene3D" id="1.25.40.10">
    <property type="entry name" value="Tetratricopeptide repeat domain"/>
    <property type="match status" value="1"/>
</dbReference>
<name>A0A0C9XIK4_9AGAR</name>
<evidence type="ECO:0000313" key="2">
    <source>
        <dbReference type="Proteomes" id="UP000054477"/>
    </source>
</evidence>